<protein>
    <recommendedName>
        <fullName evidence="2">F-box domain-containing protein</fullName>
    </recommendedName>
</protein>
<gene>
    <name evidence="3" type="ORF">MNOR_LOCUS8923</name>
</gene>
<evidence type="ECO:0000256" key="1">
    <source>
        <dbReference type="SAM" id="MobiDB-lite"/>
    </source>
</evidence>
<feature type="domain" description="F-box" evidence="2">
    <location>
        <begin position="270"/>
        <end position="299"/>
    </location>
</feature>
<organism evidence="3 4">
    <name type="scientific">Meganyctiphanes norvegica</name>
    <name type="common">Northern krill</name>
    <name type="synonym">Thysanopoda norvegica</name>
    <dbReference type="NCBI Taxonomy" id="48144"/>
    <lineage>
        <taxon>Eukaryota</taxon>
        <taxon>Metazoa</taxon>
        <taxon>Ecdysozoa</taxon>
        <taxon>Arthropoda</taxon>
        <taxon>Crustacea</taxon>
        <taxon>Multicrustacea</taxon>
        <taxon>Malacostraca</taxon>
        <taxon>Eumalacostraca</taxon>
        <taxon>Eucarida</taxon>
        <taxon>Euphausiacea</taxon>
        <taxon>Euphausiidae</taxon>
        <taxon>Meganyctiphanes</taxon>
    </lineage>
</organism>
<dbReference type="GO" id="GO:0019005">
    <property type="term" value="C:SCF ubiquitin ligase complex"/>
    <property type="evidence" value="ECO:0007669"/>
    <property type="project" value="TreeGrafter"/>
</dbReference>
<dbReference type="Gene3D" id="1.20.1280.50">
    <property type="match status" value="1"/>
</dbReference>
<dbReference type="InterPro" id="IPR036047">
    <property type="entry name" value="F-box-like_dom_sf"/>
</dbReference>
<dbReference type="InterPro" id="IPR001810">
    <property type="entry name" value="F-box_dom"/>
</dbReference>
<sequence>MGTLKFCVGNVIQNVKNEMDSLKLCVGNLVQNVNNQLFSTAPTPNKNVNSALVANKPLKDHNNSSLSKPKQDVKVQNVNNQLLAIEPTPHTNVKSALVANKTLKDPKEGSVSQPKQDVKVQNVNNQLLATEPTPNTNVNSALVANKTLKDPKEGSVSQPKQDVKVQNVGNQLFATTPTPHSNVISALVANKSLKDPNNRSLSQPKQDVKTNMVIKKQDSNLSSRKLIFACPASKHFIPSSEGFVRQPLPERDYELSPLDPNKPSIHVLVDDVMIKILGYLPLKKLVLCEVVCRRWQALLYVMFGSTTEMNISKKFVIKHSLNVSKAMLSKILLLTGETLNSFTISETGFSNTVVNKLFLMLSQFCPNLKFLELADEANVYFDHIKALKDCKNLKWFSAKKNSDFKESSLKTLITVLPWIENIDVSHTAIKGNCFNLLPKGLRHLNINHCTQVSKKNLHKLSKTCKNLEELEIENLDIDDFFLEELAVNCSNLSSLRLFIRSEVDFSNQIKLFTKLTYLRIYTLTFELPNIADIVKDLEELHIAIYDKTKKHVDFGKFAQLKTVILYNSPFSKQELMSLEKCRNLQSIIIQSCDNIDQNIIIKILKGCPEINHVRCPQVDIDQKFLNDIHDIMKNRSEPIKMSVNAGAYSRWFKTQYDTIKFASVNENSDDDSKDDTDDDESDDDDSDDNDSDDDDFNYDEFNNSDHMDMHYMDEHFDSDNPPDDDDIIHMLRMAM</sequence>
<dbReference type="GO" id="GO:0031146">
    <property type="term" value="P:SCF-dependent proteasomal ubiquitin-dependent protein catabolic process"/>
    <property type="evidence" value="ECO:0007669"/>
    <property type="project" value="TreeGrafter"/>
</dbReference>
<dbReference type="PANTHER" id="PTHR13318">
    <property type="entry name" value="PARTNER OF PAIRED, ISOFORM B-RELATED"/>
    <property type="match status" value="1"/>
</dbReference>
<dbReference type="SUPFAM" id="SSF52047">
    <property type="entry name" value="RNI-like"/>
    <property type="match status" value="1"/>
</dbReference>
<evidence type="ECO:0000259" key="2">
    <source>
        <dbReference type="Pfam" id="PF12937"/>
    </source>
</evidence>
<comment type="caution">
    <text evidence="3">The sequence shown here is derived from an EMBL/GenBank/DDBJ whole genome shotgun (WGS) entry which is preliminary data.</text>
</comment>
<dbReference type="Proteomes" id="UP001497623">
    <property type="component" value="Unassembled WGS sequence"/>
</dbReference>
<feature type="region of interest" description="Disordered" evidence="1">
    <location>
        <begin position="663"/>
        <end position="705"/>
    </location>
</feature>
<keyword evidence="4" id="KW-1185">Reference proteome</keyword>
<reference evidence="3 4" key="1">
    <citation type="submission" date="2024-05" db="EMBL/GenBank/DDBJ databases">
        <authorList>
            <person name="Wallberg A."/>
        </authorList>
    </citation>
    <scope>NUCLEOTIDE SEQUENCE [LARGE SCALE GENOMIC DNA]</scope>
</reference>
<dbReference type="SUPFAM" id="SSF81383">
    <property type="entry name" value="F-box domain"/>
    <property type="match status" value="1"/>
</dbReference>
<evidence type="ECO:0000313" key="4">
    <source>
        <dbReference type="Proteomes" id="UP001497623"/>
    </source>
</evidence>
<dbReference type="Pfam" id="PF12937">
    <property type="entry name" value="F-box-like"/>
    <property type="match status" value="1"/>
</dbReference>
<dbReference type="InterPro" id="IPR032675">
    <property type="entry name" value="LRR_dom_sf"/>
</dbReference>
<name>A0AAV2QAE7_MEGNR</name>
<dbReference type="AlphaFoldDB" id="A0AAV2QAE7"/>
<proteinExistence type="predicted"/>
<dbReference type="Gene3D" id="3.80.10.10">
    <property type="entry name" value="Ribonuclease Inhibitor"/>
    <property type="match status" value="2"/>
</dbReference>
<evidence type="ECO:0000313" key="3">
    <source>
        <dbReference type="EMBL" id="CAL4072797.1"/>
    </source>
</evidence>
<feature type="compositionally biased region" description="Acidic residues" evidence="1">
    <location>
        <begin position="667"/>
        <end position="698"/>
    </location>
</feature>
<accession>A0AAV2QAE7</accession>
<dbReference type="EMBL" id="CAXKWB010004222">
    <property type="protein sequence ID" value="CAL4072797.1"/>
    <property type="molecule type" value="Genomic_DNA"/>
</dbReference>